<sequence length="366" mass="41791">MLIQDHFDQRKIEFTLQRNSKQTPNLEDLSQLLHLRGRLQEMGTAFTAEGEMCTYGNPPLNSELEQMLRLGVMYDEQWNTFFNNGKTDEADNDLWSDLKVLKTMLQKEGINFDEQHRRRNYGTSHPKLVRPSDQYDVLYEERLNKKIYNVHPTQRHELQRSPMQMYAPKTPTNLGWKFLLDDDGDDEDELVRKRSRRASRLTIVVEEQANAENGPGPTLEEGGAAYWSPPATPESLASVRDFDKNPSPARELTVGAPTLLHGPSHLQAGTTASMLQRDAESETRTTSTVSDVNGLSQYVAVSRYENAGMLAILVDDERRCAEEWERSNRSAAGEEIHEEEVRGVKKSKGWRKWLRTVVGRKKDGGN</sequence>
<proteinExistence type="predicted"/>
<dbReference type="EMBL" id="JAKIXB020000006">
    <property type="protein sequence ID" value="KAL1607228.1"/>
    <property type="molecule type" value="Genomic_DNA"/>
</dbReference>
<evidence type="ECO:0000256" key="1">
    <source>
        <dbReference type="SAM" id="MobiDB-lite"/>
    </source>
</evidence>
<name>A0ABR3RSP1_9PLEO</name>
<protein>
    <submittedName>
        <fullName evidence="2">Uncharacterized protein</fullName>
    </submittedName>
</protein>
<gene>
    <name evidence="2" type="ORF">SLS59_002190</name>
</gene>
<evidence type="ECO:0000313" key="3">
    <source>
        <dbReference type="Proteomes" id="UP001521222"/>
    </source>
</evidence>
<keyword evidence="3" id="KW-1185">Reference proteome</keyword>
<evidence type="ECO:0000313" key="2">
    <source>
        <dbReference type="EMBL" id="KAL1607228.1"/>
    </source>
</evidence>
<feature type="region of interest" description="Disordered" evidence="1">
    <location>
        <begin position="228"/>
        <end position="248"/>
    </location>
</feature>
<reference evidence="2 3" key="1">
    <citation type="submission" date="2024-02" db="EMBL/GenBank/DDBJ databases">
        <title>De novo assembly and annotation of 12 fungi associated with fruit tree decline syndrome in Ontario, Canada.</title>
        <authorList>
            <person name="Sulman M."/>
            <person name="Ellouze W."/>
            <person name="Ilyukhin E."/>
        </authorList>
    </citation>
    <scope>NUCLEOTIDE SEQUENCE [LARGE SCALE GENOMIC DNA]</scope>
    <source>
        <strain evidence="2 3">M97-236</strain>
    </source>
</reference>
<organism evidence="2 3">
    <name type="scientific">Nothophoma quercina</name>
    <dbReference type="NCBI Taxonomy" id="749835"/>
    <lineage>
        <taxon>Eukaryota</taxon>
        <taxon>Fungi</taxon>
        <taxon>Dikarya</taxon>
        <taxon>Ascomycota</taxon>
        <taxon>Pezizomycotina</taxon>
        <taxon>Dothideomycetes</taxon>
        <taxon>Pleosporomycetidae</taxon>
        <taxon>Pleosporales</taxon>
        <taxon>Pleosporineae</taxon>
        <taxon>Didymellaceae</taxon>
        <taxon>Nothophoma</taxon>
    </lineage>
</organism>
<accession>A0ABR3RSP1</accession>
<dbReference type="Proteomes" id="UP001521222">
    <property type="component" value="Unassembled WGS sequence"/>
</dbReference>
<comment type="caution">
    <text evidence="2">The sequence shown here is derived from an EMBL/GenBank/DDBJ whole genome shotgun (WGS) entry which is preliminary data.</text>
</comment>